<dbReference type="STRING" id="910347.SAMN05421773_11340"/>
<dbReference type="EMBL" id="FOLM01000013">
    <property type="protein sequence ID" value="SFD32470.1"/>
    <property type="molecule type" value="Genomic_DNA"/>
</dbReference>
<evidence type="ECO:0000313" key="3">
    <source>
        <dbReference type="Proteomes" id="UP000199207"/>
    </source>
</evidence>
<organism evidence="2 3">
    <name type="scientific">Streptomyces aidingensis</name>
    <dbReference type="NCBI Taxonomy" id="910347"/>
    <lineage>
        <taxon>Bacteria</taxon>
        <taxon>Bacillati</taxon>
        <taxon>Actinomycetota</taxon>
        <taxon>Actinomycetes</taxon>
        <taxon>Kitasatosporales</taxon>
        <taxon>Streptomycetaceae</taxon>
        <taxon>Streptomyces</taxon>
    </lineage>
</organism>
<keyword evidence="3" id="KW-1185">Reference proteome</keyword>
<gene>
    <name evidence="2" type="ORF">SAMN05421773_11340</name>
</gene>
<proteinExistence type="predicted"/>
<protein>
    <submittedName>
        <fullName evidence="2">Uncharacterized protein</fullName>
    </submittedName>
</protein>
<accession>A0A1I1RPL2</accession>
<name>A0A1I1RPL2_9ACTN</name>
<feature type="compositionally biased region" description="Low complexity" evidence="1">
    <location>
        <begin position="7"/>
        <end position="25"/>
    </location>
</feature>
<reference evidence="2 3" key="1">
    <citation type="submission" date="2016-10" db="EMBL/GenBank/DDBJ databases">
        <authorList>
            <person name="de Groot N.N."/>
        </authorList>
    </citation>
    <scope>NUCLEOTIDE SEQUENCE [LARGE SCALE GENOMIC DNA]</scope>
    <source>
        <strain evidence="2 3">CGMCC 4.5739</strain>
    </source>
</reference>
<dbReference type="Proteomes" id="UP000199207">
    <property type="component" value="Unassembled WGS sequence"/>
</dbReference>
<evidence type="ECO:0000256" key="1">
    <source>
        <dbReference type="SAM" id="MobiDB-lite"/>
    </source>
</evidence>
<dbReference type="AlphaFoldDB" id="A0A1I1RPL2"/>
<feature type="region of interest" description="Disordered" evidence="1">
    <location>
        <begin position="1"/>
        <end position="33"/>
    </location>
</feature>
<sequence>MSALVLPRGGTAPARGTGAPQAAAGLPPPSGAG</sequence>
<evidence type="ECO:0000313" key="2">
    <source>
        <dbReference type="EMBL" id="SFD32470.1"/>
    </source>
</evidence>